<dbReference type="Gene3D" id="2.20.110.10">
    <property type="entry name" value="Histone H3 K4-specific methyltransferase SET7/9 N-terminal domain"/>
    <property type="match status" value="1"/>
</dbReference>
<dbReference type="InterPro" id="IPR036525">
    <property type="entry name" value="Tubulin/FtsZ_GTPase_sf"/>
</dbReference>
<feature type="compositionally biased region" description="Polar residues" evidence="2">
    <location>
        <begin position="489"/>
        <end position="499"/>
    </location>
</feature>
<name>A0AAD4TAW5_9MAGN</name>
<dbReference type="PANTHER" id="PTHR43215">
    <property type="entry name" value="RADIAL SPOKE HEAD 1 HOMOLOG"/>
    <property type="match status" value="1"/>
</dbReference>
<dbReference type="GO" id="GO:0005525">
    <property type="term" value="F:GTP binding"/>
    <property type="evidence" value="ECO:0007669"/>
    <property type="project" value="InterPro"/>
</dbReference>
<accession>A0AAD4TAW5</accession>
<dbReference type="GO" id="GO:0009707">
    <property type="term" value="C:chloroplast outer membrane"/>
    <property type="evidence" value="ECO:0007669"/>
    <property type="project" value="TreeGrafter"/>
</dbReference>
<dbReference type="GO" id="GO:0010020">
    <property type="term" value="P:chloroplast fission"/>
    <property type="evidence" value="ECO:0007669"/>
    <property type="project" value="TreeGrafter"/>
</dbReference>
<feature type="signal peptide" evidence="3">
    <location>
        <begin position="1"/>
        <end position="15"/>
    </location>
</feature>
<dbReference type="Pfam" id="PF02493">
    <property type="entry name" value="MORN"/>
    <property type="match status" value="3"/>
</dbReference>
<evidence type="ECO:0000256" key="3">
    <source>
        <dbReference type="SAM" id="SignalP"/>
    </source>
</evidence>
<proteinExistence type="predicted"/>
<reference evidence="4" key="1">
    <citation type="submission" date="2022-04" db="EMBL/GenBank/DDBJ databases">
        <title>A functionally conserved STORR gene fusion in Papaver species that diverged 16.8 million years ago.</title>
        <authorList>
            <person name="Catania T."/>
        </authorList>
    </citation>
    <scope>NUCLEOTIDE SEQUENCE</scope>
    <source>
        <strain evidence="4">S-188037</strain>
    </source>
</reference>
<dbReference type="EMBL" id="JAJJMB010003697">
    <property type="protein sequence ID" value="KAI3946166.1"/>
    <property type="molecule type" value="Genomic_DNA"/>
</dbReference>
<dbReference type="PRINTS" id="PR00423">
    <property type="entry name" value="CELLDVISFTSZ"/>
</dbReference>
<comment type="caution">
    <text evidence="4">The sequence shown here is derived from an EMBL/GenBank/DDBJ whole genome shotgun (WGS) entry which is preliminary data.</text>
</comment>
<dbReference type="GO" id="GO:0005829">
    <property type="term" value="C:cytosol"/>
    <property type="evidence" value="ECO:0007669"/>
    <property type="project" value="TreeGrafter"/>
</dbReference>
<evidence type="ECO:0000313" key="4">
    <source>
        <dbReference type="EMBL" id="KAI3946166.1"/>
    </source>
</evidence>
<feature type="region of interest" description="Disordered" evidence="2">
    <location>
        <begin position="479"/>
        <end position="500"/>
    </location>
</feature>
<dbReference type="SUPFAM" id="SSF82185">
    <property type="entry name" value="Histone H3 K4-specific methyltransferase SET7/9 N-terminal domain"/>
    <property type="match status" value="1"/>
</dbReference>
<feature type="compositionally biased region" description="Polar residues" evidence="2">
    <location>
        <begin position="562"/>
        <end position="575"/>
    </location>
</feature>
<keyword evidence="5" id="KW-1185">Reference proteome</keyword>
<dbReference type="Proteomes" id="UP001202328">
    <property type="component" value="Unassembled WGS sequence"/>
</dbReference>
<dbReference type="Gene3D" id="3.40.50.1440">
    <property type="entry name" value="Tubulin/FtsZ, GTPase domain"/>
    <property type="match status" value="1"/>
</dbReference>
<dbReference type="InterPro" id="IPR003409">
    <property type="entry name" value="MORN"/>
</dbReference>
<sequence length="800" mass="89136">MILVCMELFLHTTLFSKLSVCPSSLNPNTLAFNGSVTRRRLFSKNPKGFLTPLRISLSSEHDLKPNDHHLTQESRVDTEILSGGESNSNCIEVIGIGSRKDAVLDFCVESPLQSLTSLRFWNIQSTDSGEVQLLQKSRAQDVVLRNLEGPVSQLSSSRAVVLVASAGYGLDHIKAIELLREIKSANGFSVGIILKPFSFEGRRRQDEVNDLVNKLWENTNFCIEVDTDALLKREMVTLAEALKSANNAVLLGLNTISILMSDLHNKFLDQPNSKIKELKVLEVVELLSSCGKAKVGFGVGKSTKSSIARAVFDCPFLGDGMKENDMVVCTVASCDVKEHNDVHEFLQTFRQTTGFKKEIILSVFYEPNLEKNLVVTTVIALGCNEQGTSQKQGFLSRLALRFPFVFSLLGRGQPDTEIVTVNSNSNEAYASGIISSSDSMDMRNLDSSDDVDENLDADFDELRTLSERNYEETNNLREFYGEDKIRGGRTSQGNSNSHSHVYDQSAEEQPVFQREPLISRNVGPGFDVEQVQTQKGVVSGSDPVLGRQIFFSLPVGVKKSSSQRWQQFPKSQQPSDPRVLDDNSGVSQGTTDMLSWDALTDASREAVKDVYGAASTLLKGNTTDIPRKQGKLSVRASSMLESERDSEKKWSRTTEMQYRGGIYKGRCQGGLPEGKGRLTLPDGGIYDGMWRYGKRSGLGAFYYSNGDVYQGSWRDDLMHGRGWFYFCTGDRWFVNFWKGKANGEGRFYSKGGEIFFGSFQDGWRHGESLFIDDEGRRWTEIWDDGVLLSREPLDSETTAN</sequence>
<gene>
    <name evidence="4" type="ORF">MKW98_008759</name>
</gene>
<protein>
    <recommendedName>
        <fullName evidence="6">Protein ACCUMULATION AND REPLICATION OF CHLOROPLASTS 3</fullName>
    </recommendedName>
</protein>
<keyword evidence="1" id="KW-0677">Repeat</keyword>
<evidence type="ECO:0000256" key="2">
    <source>
        <dbReference type="SAM" id="MobiDB-lite"/>
    </source>
</evidence>
<evidence type="ECO:0000313" key="5">
    <source>
        <dbReference type="Proteomes" id="UP001202328"/>
    </source>
</evidence>
<keyword evidence="3" id="KW-0732">Signal</keyword>
<evidence type="ECO:0000256" key="1">
    <source>
        <dbReference type="ARBA" id="ARBA00022737"/>
    </source>
</evidence>
<dbReference type="SUPFAM" id="SSF52490">
    <property type="entry name" value="Tubulin nucleotide-binding domain-like"/>
    <property type="match status" value="1"/>
</dbReference>
<dbReference type="PANTHER" id="PTHR43215:SF15">
    <property type="entry name" value="PROTEIN ACCUMULATION AND REPLICATION OF CHLOROPLASTS 3, CHLOROPLASTIC"/>
    <property type="match status" value="1"/>
</dbReference>
<dbReference type="SMART" id="SM00698">
    <property type="entry name" value="MORN"/>
    <property type="match status" value="3"/>
</dbReference>
<organism evidence="4 5">
    <name type="scientific">Papaver atlanticum</name>
    <dbReference type="NCBI Taxonomy" id="357466"/>
    <lineage>
        <taxon>Eukaryota</taxon>
        <taxon>Viridiplantae</taxon>
        <taxon>Streptophyta</taxon>
        <taxon>Embryophyta</taxon>
        <taxon>Tracheophyta</taxon>
        <taxon>Spermatophyta</taxon>
        <taxon>Magnoliopsida</taxon>
        <taxon>Ranunculales</taxon>
        <taxon>Papaveraceae</taxon>
        <taxon>Papaveroideae</taxon>
        <taxon>Papaver</taxon>
    </lineage>
</organism>
<evidence type="ECO:0008006" key="6">
    <source>
        <dbReference type="Google" id="ProtNLM"/>
    </source>
</evidence>
<dbReference type="InterPro" id="IPR003008">
    <property type="entry name" value="Tubulin_FtsZ_GTPase"/>
</dbReference>
<feature type="chain" id="PRO_5042261075" description="Protein ACCUMULATION AND REPLICATION OF CHLOROPLASTS 3" evidence="3">
    <location>
        <begin position="16"/>
        <end position="800"/>
    </location>
</feature>
<feature type="region of interest" description="Disordered" evidence="2">
    <location>
        <begin position="562"/>
        <end position="587"/>
    </location>
</feature>
<dbReference type="AlphaFoldDB" id="A0AAD4TAW5"/>